<organism evidence="3 4">
    <name type="scientific">Odoribacter splanchnicus</name>
    <dbReference type="NCBI Taxonomy" id="28118"/>
    <lineage>
        <taxon>Bacteria</taxon>
        <taxon>Pseudomonadati</taxon>
        <taxon>Bacteroidota</taxon>
        <taxon>Bacteroidia</taxon>
        <taxon>Bacteroidales</taxon>
        <taxon>Odoribacteraceae</taxon>
        <taxon>Odoribacter</taxon>
    </lineage>
</organism>
<evidence type="ECO:0000313" key="1">
    <source>
        <dbReference type="EMBL" id="MCG4961849.1"/>
    </source>
</evidence>
<dbReference type="Gene3D" id="3.30.1460.10">
    <property type="match status" value="1"/>
</dbReference>
<dbReference type="Proteomes" id="UP001199750">
    <property type="component" value="Unassembled WGS sequence"/>
</dbReference>
<evidence type="ECO:0000313" key="3">
    <source>
        <dbReference type="EMBL" id="RGU54827.1"/>
    </source>
</evidence>
<sequence length="448" mass="52023">MKQALTFTPPILSSTESKLNVEAFDASVEAFENHEYLKSFYALLDYINGDFRTKYGNVQGNEFHIPHGSIIVNIKLDEEKLSITAPFVALPEKGRIPLLRQVAGLNFNAMDLATIYLRDNRLSFEYSCPIQLINPYKIYYILQEICCTGDKYDDEFETKFGAQRIYEPKTTPYDTASLENIYQAVQISCKECLDAVKYFEPSRKYGYIWNIIDTTLMKFMYFAQPQGQLLNDMQKAIREMDREDIPLPEITAQGKAVIEKLQKMTQEELAEDLYFVETFIPNKRRSNLQNIQENFEDSYKKISGYMESGDYMTACVMMLYKFYEMYYYNNLQEDVNQVVVKALQKSSAQPWDEAAPVLYKAMEAIMEDELDEEEEEEEGTVDMNEYMKNVQAMQQQMMQNMQQMMQGNGMQNYLQQVQVLQQQLASGQISAEEYTAKVQQLAAQNFGN</sequence>
<gene>
    <name evidence="3" type="ORF">DWW57_14670</name>
    <name evidence="1" type="ORF">L0P03_18685</name>
    <name evidence="2" type="ORF">PN645_06935</name>
</gene>
<evidence type="ECO:0000313" key="2">
    <source>
        <dbReference type="EMBL" id="MDB9222743.1"/>
    </source>
</evidence>
<accession>A0A1Y3Y730</accession>
<dbReference type="EMBL" id="JAQMRD010000007">
    <property type="protein sequence ID" value="MDB9222743.1"/>
    <property type="molecule type" value="Genomic_DNA"/>
</dbReference>
<dbReference type="AlphaFoldDB" id="A0A1Y3Y730"/>
<dbReference type="EMBL" id="QRYC01000025">
    <property type="protein sequence ID" value="RGU54827.1"/>
    <property type="molecule type" value="Genomic_DNA"/>
</dbReference>
<dbReference type="Proteomes" id="UP000284243">
    <property type="component" value="Unassembled WGS sequence"/>
</dbReference>
<dbReference type="SUPFAM" id="SSF69635">
    <property type="entry name" value="Type III secretory system chaperone-like"/>
    <property type="match status" value="1"/>
</dbReference>
<comment type="caution">
    <text evidence="3">The sequence shown here is derived from an EMBL/GenBank/DDBJ whole genome shotgun (WGS) entry which is preliminary data.</text>
</comment>
<evidence type="ECO:0008006" key="5">
    <source>
        <dbReference type="Google" id="ProtNLM"/>
    </source>
</evidence>
<reference evidence="3 4" key="1">
    <citation type="submission" date="2018-08" db="EMBL/GenBank/DDBJ databases">
        <title>A genome reference for cultivated species of the human gut microbiota.</title>
        <authorList>
            <person name="Zou Y."/>
            <person name="Xue W."/>
            <person name="Luo G."/>
        </authorList>
    </citation>
    <scope>NUCLEOTIDE SEQUENCE [LARGE SCALE GENOMIC DNA]</scope>
    <source>
        <strain evidence="3 4">AF16-14</strain>
    </source>
</reference>
<dbReference type="Proteomes" id="UP001212263">
    <property type="component" value="Unassembled WGS sequence"/>
</dbReference>
<name>A0A1Y3Y730_9BACT</name>
<proteinExistence type="predicted"/>
<protein>
    <recommendedName>
        <fullName evidence="5">DUF4175 domain-containing protein</fullName>
    </recommendedName>
</protein>
<dbReference type="RefSeq" id="WP_022159655.1">
    <property type="nucleotide sequence ID" value="NZ_CABJFF010000013.1"/>
</dbReference>
<dbReference type="EMBL" id="JAKNDN010000048">
    <property type="protein sequence ID" value="MCG4961849.1"/>
    <property type="molecule type" value="Genomic_DNA"/>
</dbReference>
<reference evidence="2" key="3">
    <citation type="submission" date="2023-01" db="EMBL/GenBank/DDBJ databases">
        <title>Human gut microbiome strain richness.</title>
        <authorList>
            <person name="Chen-Liaw A."/>
        </authorList>
    </citation>
    <scope>NUCLEOTIDE SEQUENCE</scope>
    <source>
        <strain evidence="2">RTP21484st1_B7_RTP21484_190118</strain>
    </source>
</reference>
<reference evidence="1" key="2">
    <citation type="submission" date="2022-01" db="EMBL/GenBank/DDBJ databases">
        <title>Collection of gut derived symbiotic bacterial strains cultured from healthy donors.</title>
        <authorList>
            <person name="Lin H."/>
            <person name="Kohout C."/>
            <person name="Waligurski E."/>
            <person name="Pamer E.G."/>
        </authorList>
    </citation>
    <scope>NUCLEOTIDE SEQUENCE</scope>
    <source>
        <strain evidence="1">DFI.1.149</strain>
    </source>
</reference>
<evidence type="ECO:0000313" key="4">
    <source>
        <dbReference type="Proteomes" id="UP000284243"/>
    </source>
</evidence>